<evidence type="ECO:0000256" key="2">
    <source>
        <dbReference type="ARBA" id="ARBA00006846"/>
    </source>
</evidence>
<dbReference type="SMART" id="SM00427">
    <property type="entry name" value="H2B"/>
    <property type="match status" value="1"/>
</dbReference>
<gene>
    <name evidence="6" type="ORF">LSALG_LOCUS855</name>
</gene>
<evidence type="ECO:0000313" key="6">
    <source>
        <dbReference type="EMBL" id="CAI9260003.1"/>
    </source>
</evidence>
<dbReference type="InterPro" id="IPR000558">
    <property type="entry name" value="Histone_H2B"/>
</dbReference>
<dbReference type="SMART" id="SM00360">
    <property type="entry name" value="RRM"/>
    <property type="match status" value="1"/>
</dbReference>
<evidence type="ECO:0000313" key="7">
    <source>
        <dbReference type="Proteomes" id="UP001177003"/>
    </source>
</evidence>
<dbReference type="InterPro" id="IPR012677">
    <property type="entry name" value="Nucleotide-bd_a/b_plait_sf"/>
</dbReference>
<protein>
    <recommendedName>
        <fullName evidence="5">RRM domain-containing protein</fullName>
    </recommendedName>
</protein>
<dbReference type="SUPFAM" id="SSF54928">
    <property type="entry name" value="RNA-binding domain, RBD"/>
    <property type="match status" value="1"/>
</dbReference>
<feature type="domain" description="RRM" evidence="5">
    <location>
        <begin position="159"/>
        <end position="237"/>
    </location>
</feature>
<evidence type="ECO:0000256" key="1">
    <source>
        <dbReference type="ARBA" id="ARBA00002001"/>
    </source>
</evidence>
<evidence type="ECO:0000256" key="3">
    <source>
        <dbReference type="PROSITE-ProRule" id="PRU00176"/>
    </source>
</evidence>
<dbReference type="FunFam" id="1.10.20.10:FF:000043">
    <property type="entry name" value="Histone H2B"/>
    <property type="match status" value="1"/>
</dbReference>
<dbReference type="PRINTS" id="PR00621">
    <property type="entry name" value="HISTONEH2B"/>
</dbReference>
<reference evidence="6" key="1">
    <citation type="submission" date="2023-04" db="EMBL/GenBank/DDBJ databases">
        <authorList>
            <person name="Vijverberg K."/>
            <person name="Xiong W."/>
            <person name="Schranz E."/>
        </authorList>
    </citation>
    <scope>NUCLEOTIDE SEQUENCE</scope>
</reference>
<dbReference type="InterPro" id="IPR007125">
    <property type="entry name" value="H2A/H2B/H3"/>
</dbReference>
<dbReference type="Gene3D" id="1.10.20.10">
    <property type="entry name" value="Histone, subunit A"/>
    <property type="match status" value="1"/>
</dbReference>
<dbReference type="InterPro" id="IPR009072">
    <property type="entry name" value="Histone-fold"/>
</dbReference>
<dbReference type="GO" id="GO:0000786">
    <property type="term" value="C:nucleosome"/>
    <property type="evidence" value="ECO:0007669"/>
    <property type="project" value="InterPro"/>
</dbReference>
<comment type="function">
    <text evidence="1">Core component of nucleosome. Nucleosomes wrap and compact DNA into chromatin, limiting DNA accessibility to the cellular machineries which require DNA as a template. Histones thereby play a central role in transcription regulation, DNA repair, DNA replication and chromosomal stability. DNA accessibility is regulated via a complex set of post-translational modifications of histones, also called histone code, and nucleosome remodeling.</text>
</comment>
<dbReference type="GO" id="GO:0003723">
    <property type="term" value="F:RNA binding"/>
    <property type="evidence" value="ECO:0007669"/>
    <property type="project" value="UniProtKB-UniRule"/>
</dbReference>
<comment type="similarity">
    <text evidence="2">Belongs to the histone H2B family.</text>
</comment>
<keyword evidence="3" id="KW-0694">RNA-binding</keyword>
<dbReference type="FunFam" id="3.30.70.330:FF:001138">
    <property type="entry name" value="RNA-binding (RRM/RBD/RNP motifs) family protein"/>
    <property type="match status" value="1"/>
</dbReference>
<feature type="compositionally biased region" description="Basic and acidic residues" evidence="4">
    <location>
        <begin position="1"/>
        <end position="32"/>
    </location>
</feature>
<dbReference type="GO" id="GO:0005634">
    <property type="term" value="C:nucleus"/>
    <property type="evidence" value="ECO:0007669"/>
    <property type="project" value="UniProtKB-ARBA"/>
</dbReference>
<dbReference type="CDD" id="cd22910">
    <property type="entry name" value="HFD_H2B"/>
    <property type="match status" value="1"/>
</dbReference>
<evidence type="ECO:0000259" key="5">
    <source>
        <dbReference type="PROSITE" id="PS50102"/>
    </source>
</evidence>
<dbReference type="InterPro" id="IPR035979">
    <property type="entry name" value="RBD_domain_sf"/>
</dbReference>
<accession>A0AA35V160</accession>
<dbReference type="Gene3D" id="3.30.70.330">
    <property type="match status" value="1"/>
</dbReference>
<dbReference type="GO" id="GO:0046982">
    <property type="term" value="F:protein heterodimerization activity"/>
    <property type="evidence" value="ECO:0007669"/>
    <property type="project" value="InterPro"/>
</dbReference>
<proteinExistence type="inferred from homology"/>
<name>A0AA35V160_LACSI</name>
<dbReference type="GO" id="GO:0030527">
    <property type="term" value="F:structural constituent of chromatin"/>
    <property type="evidence" value="ECO:0007669"/>
    <property type="project" value="InterPro"/>
</dbReference>
<sequence>MAPKAEKKPAEKKPAEEKKTPAAEKAPAEKKPKAGKKLPKEAGAAAGDKKRKRNKKSVETYKIYIFKVLKQVHPDIGISSKAMGIMNSFINDIFEKLAQESSKLARYNKKPTITSREIQTAKDSATKFCPCRARLLAKIPLKLTILWQTYTMAKRLLGSQLFVSRLSFYTTHKDLKRLFSPFGAITEARLVVDSRTQRPKGFGFVTFESDVDAQNAMKAMNGKIVNGGLIFVEVAKTQTPQDDNDTHR</sequence>
<dbReference type="AlphaFoldDB" id="A0AA35V160"/>
<dbReference type="GO" id="GO:0003677">
    <property type="term" value="F:DNA binding"/>
    <property type="evidence" value="ECO:0007669"/>
    <property type="project" value="InterPro"/>
</dbReference>
<dbReference type="EMBL" id="OX465086">
    <property type="protein sequence ID" value="CAI9260003.1"/>
    <property type="molecule type" value="Genomic_DNA"/>
</dbReference>
<feature type="region of interest" description="Disordered" evidence="4">
    <location>
        <begin position="1"/>
        <end position="53"/>
    </location>
</feature>
<evidence type="ECO:0000256" key="4">
    <source>
        <dbReference type="SAM" id="MobiDB-lite"/>
    </source>
</evidence>
<dbReference type="InterPro" id="IPR000504">
    <property type="entry name" value="RRM_dom"/>
</dbReference>
<dbReference type="Pfam" id="PF00076">
    <property type="entry name" value="RRM_1"/>
    <property type="match status" value="1"/>
</dbReference>
<dbReference type="Pfam" id="PF00125">
    <property type="entry name" value="Histone"/>
    <property type="match status" value="1"/>
</dbReference>
<organism evidence="6 7">
    <name type="scientific">Lactuca saligna</name>
    <name type="common">Willowleaf lettuce</name>
    <dbReference type="NCBI Taxonomy" id="75948"/>
    <lineage>
        <taxon>Eukaryota</taxon>
        <taxon>Viridiplantae</taxon>
        <taxon>Streptophyta</taxon>
        <taxon>Embryophyta</taxon>
        <taxon>Tracheophyta</taxon>
        <taxon>Spermatophyta</taxon>
        <taxon>Magnoliopsida</taxon>
        <taxon>eudicotyledons</taxon>
        <taxon>Gunneridae</taxon>
        <taxon>Pentapetalae</taxon>
        <taxon>asterids</taxon>
        <taxon>campanulids</taxon>
        <taxon>Asterales</taxon>
        <taxon>Asteraceae</taxon>
        <taxon>Cichorioideae</taxon>
        <taxon>Cichorieae</taxon>
        <taxon>Lactucinae</taxon>
        <taxon>Lactuca</taxon>
    </lineage>
</organism>
<dbReference type="PROSITE" id="PS50102">
    <property type="entry name" value="RRM"/>
    <property type="match status" value="1"/>
</dbReference>
<dbReference type="PANTHER" id="PTHR23428">
    <property type="entry name" value="HISTONE H2B"/>
    <property type="match status" value="1"/>
</dbReference>
<dbReference type="SUPFAM" id="SSF47113">
    <property type="entry name" value="Histone-fold"/>
    <property type="match status" value="1"/>
</dbReference>
<keyword evidence="7" id="KW-1185">Reference proteome</keyword>
<dbReference type="Proteomes" id="UP001177003">
    <property type="component" value="Chromosome 0"/>
</dbReference>